<reference evidence="1" key="1">
    <citation type="submission" date="2019-07" db="EMBL/GenBank/DDBJ databases">
        <title>Toxilogical consequences of a new and cryptic species of cyanobacteria (Komarekiella delphini-convector) recovered from the epidermis of a bottlenose dolphin and 1500 ft. in the air.</title>
        <authorList>
            <person name="Brown A.O."/>
            <person name="Dvorak P."/>
            <person name="Villanueva C.D."/>
            <person name="Foss A.J."/>
            <person name="Garvey A.D."/>
            <person name="Gibson Q.A."/>
            <person name="Johansen J.R."/>
            <person name="Casamatta D.A."/>
        </authorList>
    </citation>
    <scope>NUCLEOTIDE SEQUENCE</scope>
    <source>
        <strain evidence="1">SJRDD-AB1</strain>
    </source>
</reference>
<organism evidence="1 2">
    <name type="scientific">Komarekiella delphini-convector SJRDD-AB1</name>
    <dbReference type="NCBI Taxonomy" id="2593771"/>
    <lineage>
        <taxon>Bacteria</taxon>
        <taxon>Bacillati</taxon>
        <taxon>Cyanobacteriota</taxon>
        <taxon>Cyanophyceae</taxon>
        <taxon>Nostocales</taxon>
        <taxon>Nostocaceae</taxon>
        <taxon>Komarekiella</taxon>
        <taxon>Komarekiella delphini-convector</taxon>
    </lineage>
</organism>
<sequence>MADLEMLVNELPKLVHSLKLTIGSSHKIMEEIILINSVQEQLRNIKKLITQELKFTKNSNTAVSTSGLASTASLVIPNVYLADEFLNSKKEFIIAKFGKPETEISLTNLQAKIDYWIEWGYLIQAIATDILSDSHLGSQLDSHINYLNLSTEIQNIAESLNIDLGFGNSKLLQQQINKINCAQEELLQTQQRLNYIVDIIQNSQNMLTILLGVSCFCGKSGFALEWLDDDQELIISSEGNLQELTDILNTCDSFKEKVSNLVIHSNSLKEQAETALVNIEQKISKKTVINPQLEEVIINLPSEEVPRFSRQKIVSLTLIIASSLVVLGFGSQIINNQNPRLQQMNLTFTQEESAFVADDGGAIANFKSAQNLGMEAAALVQNPPHPLAVWQQAATKWQQAIELLESIPEETAISLQAKKQLVSYRVNYNVISKRLLTEKQAVANLESAQKLATEATFLAQNSPDSKQQVKAKWEQAINLLEAIPEGTSVFIQAKDELVVYKANYSNSNNISNFSEKSGI</sequence>
<dbReference type="RefSeq" id="WP_191762396.1">
    <property type="nucleotide sequence ID" value="NZ_VJXY01000109.1"/>
</dbReference>
<proteinExistence type="predicted"/>
<dbReference type="EMBL" id="VJXY01000109">
    <property type="protein sequence ID" value="MBD6621074.1"/>
    <property type="molecule type" value="Genomic_DNA"/>
</dbReference>
<evidence type="ECO:0000313" key="1">
    <source>
        <dbReference type="EMBL" id="MBD6621074.1"/>
    </source>
</evidence>
<dbReference type="AlphaFoldDB" id="A0AA40VVJ4"/>
<accession>A0AA40VVJ4</accession>
<name>A0AA40VVJ4_9NOST</name>
<evidence type="ECO:0000313" key="2">
    <source>
        <dbReference type="Proteomes" id="UP001165986"/>
    </source>
</evidence>
<dbReference type="Proteomes" id="UP001165986">
    <property type="component" value="Unassembled WGS sequence"/>
</dbReference>
<comment type="caution">
    <text evidence="1">The sequence shown here is derived from an EMBL/GenBank/DDBJ whole genome shotgun (WGS) entry which is preliminary data.</text>
</comment>
<gene>
    <name evidence="1" type="ORF">FNW02_36490</name>
</gene>
<protein>
    <submittedName>
        <fullName evidence="1">Uncharacterized protein</fullName>
    </submittedName>
</protein>
<keyword evidence="2" id="KW-1185">Reference proteome</keyword>